<evidence type="ECO:0000313" key="1">
    <source>
        <dbReference type="EMBL" id="KAF5767120.1"/>
    </source>
</evidence>
<organism evidence="1 2">
    <name type="scientific">Helianthus annuus</name>
    <name type="common">Common sunflower</name>
    <dbReference type="NCBI Taxonomy" id="4232"/>
    <lineage>
        <taxon>Eukaryota</taxon>
        <taxon>Viridiplantae</taxon>
        <taxon>Streptophyta</taxon>
        <taxon>Embryophyta</taxon>
        <taxon>Tracheophyta</taxon>
        <taxon>Spermatophyta</taxon>
        <taxon>Magnoliopsida</taxon>
        <taxon>eudicotyledons</taxon>
        <taxon>Gunneridae</taxon>
        <taxon>Pentapetalae</taxon>
        <taxon>asterids</taxon>
        <taxon>campanulids</taxon>
        <taxon>Asterales</taxon>
        <taxon>Asteraceae</taxon>
        <taxon>Asteroideae</taxon>
        <taxon>Heliantheae alliance</taxon>
        <taxon>Heliantheae</taxon>
        <taxon>Helianthus</taxon>
    </lineage>
</organism>
<dbReference type="EMBL" id="MNCJ02000329">
    <property type="protein sequence ID" value="KAF5767120.1"/>
    <property type="molecule type" value="Genomic_DNA"/>
</dbReference>
<name>A0A9K3E535_HELAN</name>
<dbReference type="Gramene" id="mRNA:HanXRQr2_Chr14g0620661">
    <property type="protein sequence ID" value="mRNA:HanXRQr2_Chr14g0620661"/>
    <property type="gene ID" value="HanXRQr2_Chr14g0620661"/>
</dbReference>
<dbReference type="InterPro" id="IPR036409">
    <property type="entry name" value="Aldolase_II/adducin_N_sf"/>
</dbReference>
<keyword evidence="2" id="KW-1185">Reference proteome</keyword>
<dbReference type="Proteomes" id="UP000215914">
    <property type="component" value="Unassembled WGS sequence"/>
</dbReference>
<proteinExistence type="predicted"/>
<dbReference type="Gene3D" id="3.40.225.10">
    <property type="entry name" value="Class II aldolase/adducin N-terminal domain"/>
    <property type="match status" value="2"/>
</dbReference>
<comment type="caution">
    <text evidence="1">The sequence shown here is derived from an EMBL/GenBank/DDBJ whole genome shotgun (WGS) entry which is preliminary data.</text>
</comment>
<dbReference type="GO" id="GO:0019509">
    <property type="term" value="P:L-methionine salvage from methylthioadenosine"/>
    <property type="evidence" value="ECO:0000318"/>
    <property type="project" value="GO_Central"/>
</dbReference>
<dbReference type="SUPFAM" id="SSF53639">
    <property type="entry name" value="AraD/HMP-PK domain-like"/>
    <property type="match status" value="1"/>
</dbReference>
<evidence type="ECO:0000313" key="2">
    <source>
        <dbReference type="Proteomes" id="UP000215914"/>
    </source>
</evidence>
<reference evidence="1" key="2">
    <citation type="submission" date="2020-06" db="EMBL/GenBank/DDBJ databases">
        <title>Helianthus annuus Genome sequencing and assembly Release 2.</title>
        <authorList>
            <person name="Gouzy J."/>
            <person name="Langlade N."/>
            <person name="Munos S."/>
        </authorList>
    </citation>
    <scope>NUCLEOTIDE SEQUENCE</scope>
    <source>
        <tissue evidence="1">Leaves</tissue>
    </source>
</reference>
<dbReference type="GO" id="GO:0005737">
    <property type="term" value="C:cytoplasm"/>
    <property type="evidence" value="ECO:0000318"/>
    <property type="project" value="GO_Central"/>
</dbReference>
<gene>
    <name evidence="1" type="ORF">HanXRQr2_Chr14g0620661</name>
</gene>
<dbReference type="AlphaFoldDB" id="A0A9K3E535"/>
<reference evidence="1" key="1">
    <citation type="journal article" date="2017" name="Nature">
        <title>The sunflower genome provides insights into oil metabolism, flowering and Asterid evolution.</title>
        <authorList>
            <person name="Badouin H."/>
            <person name="Gouzy J."/>
            <person name="Grassa C.J."/>
            <person name="Murat F."/>
            <person name="Staton S.E."/>
            <person name="Cottret L."/>
            <person name="Lelandais-Briere C."/>
            <person name="Owens G.L."/>
            <person name="Carrere S."/>
            <person name="Mayjonade B."/>
            <person name="Legrand L."/>
            <person name="Gill N."/>
            <person name="Kane N.C."/>
            <person name="Bowers J.E."/>
            <person name="Hubner S."/>
            <person name="Bellec A."/>
            <person name="Berard A."/>
            <person name="Berges H."/>
            <person name="Blanchet N."/>
            <person name="Boniface M.C."/>
            <person name="Brunel D."/>
            <person name="Catrice O."/>
            <person name="Chaidir N."/>
            <person name="Claudel C."/>
            <person name="Donnadieu C."/>
            <person name="Faraut T."/>
            <person name="Fievet G."/>
            <person name="Helmstetter N."/>
            <person name="King M."/>
            <person name="Knapp S.J."/>
            <person name="Lai Z."/>
            <person name="Le Paslier M.C."/>
            <person name="Lippi Y."/>
            <person name="Lorenzon L."/>
            <person name="Mandel J.R."/>
            <person name="Marage G."/>
            <person name="Marchand G."/>
            <person name="Marquand E."/>
            <person name="Bret-Mestries E."/>
            <person name="Morien E."/>
            <person name="Nambeesan S."/>
            <person name="Nguyen T."/>
            <person name="Pegot-Espagnet P."/>
            <person name="Pouilly N."/>
            <person name="Raftis F."/>
            <person name="Sallet E."/>
            <person name="Schiex T."/>
            <person name="Thomas J."/>
            <person name="Vandecasteele C."/>
            <person name="Vares D."/>
            <person name="Vear F."/>
            <person name="Vautrin S."/>
            <person name="Crespi M."/>
            <person name="Mangin B."/>
            <person name="Burke J.M."/>
            <person name="Salse J."/>
            <person name="Munos S."/>
            <person name="Vincourt P."/>
            <person name="Rieseberg L.H."/>
            <person name="Langlade N.B."/>
        </authorList>
    </citation>
    <scope>NUCLEOTIDE SEQUENCE</scope>
    <source>
        <tissue evidence="1">Leaves</tissue>
    </source>
</reference>
<dbReference type="GO" id="GO:0046570">
    <property type="term" value="F:methylthioribulose 1-phosphate dehydratase activity"/>
    <property type="evidence" value="ECO:0000318"/>
    <property type="project" value="GO_Central"/>
</dbReference>
<dbReference type="PANTHER" id="PTHR10640:SF7">
    <property type="entry name" value="METHYLTHIORIBULOSE-1-PHOSPHATE DEHYDRATASE"/>
    <property type="match status" value="1"/>
</dbReference>
<protein>
    <submittedName>
        <fullName evidence="1">Methylthioribulose-1-phosphate dehydratase, class II aldolase/adducin domain superfamily</fullName>
    </submittedName>
</protein>
<accession>A0A9K3E535</accession>
<sequence>MPPLYTLGWVSGTGGSITAKVHDDSVPKSDQLIIMFPSDEIRVCMIGVQKERMVEEDMYVLLSFVYCLITHMEMIKGIQGHGYYDELVVTIIENTAHERELT</sequence>
<dbReference type="PANTHER" id="PTHR10640">
    <property type="entry name" value="METHYLTHIORIBULOSE-1-PHOSPHATE DEHYDRATASE"/>
    <property type="match status" value="1"/>
</dbReference>